<accession>A0A7S3BHB4</accession>
<proteinExistence type="predicted"/>
<evidence type="ECO:0000313" key="1">
    <source>
        <dbReference type="EMBL" id="CAE0135246.1"/>
    </source>
</evidence>
<organism evidence="1">
    <name type="scientific">Haptolina ericina</name>
    <dbReference type="NCBI Taxonomy" id="156174"/>
    <lineage>
        <taxon>Eukaryota</taxon>
        <taxon>Haptista</taxon>
        <taxon>Haptophyta</taxon>
        <taxon>Prymnesiophyceae</taxon>
        <taxon>Prymnesiales</taxon>
        <taxon>Prymnesiaceae</taxon>
        <taxon>Haptolina</taxon>
    </lineage>
</organism>
<sequence length="209" mass="23361">MNALVSAAMKHNSSSEYPAGLRVNGTAWDPGGNPFELASAGPGSAAMTHQSRLELYVHDVLRLTSTKQKFDFVYENGCYQNFRLDPSGHDLRTHLLNIRAMTHKDSRWLLVTGNDKSKSLIKHFPMLSKRALRAELLSPNWYVLSAPAGSDVLFTMEKQRECIYDMRTDMQEYPENDSEGEAFIRNNGGVLGWFNLLVPGKGSTALEAH</sequence>
<reference evidence="1" key="1">
    <citation type="submission" date="2021-01" db="EMBL/GenBank/DDBJ databases">
        <authorList>
            <person name="Corre E."/>
            <person name="Pelletier E."/>
            <person name="Niang G."/>
            <person name="Scheremetjew M."/>
            <person name="Finn R."/>
            <person name="Kale V."/>
            <person name="Holt S."/>
            <person name="Cochrane G."/>
            <person name="Meng A."/>
            <person name="Brown T."/>
            <person name="Cohen L."/>
        </authorList>
    </citation>
    <scope>NUCLEOTIDE SEQUENCE</scope>
    <source>
        <strain evidence="1">CCMP281</strain>
    </source>
</reference>
<dbReference type="AlphaFoldDB" id="A0A7S3BHB4"/>
<gene>
    <name evidence="1" type="ORF">HERI1096_LOCUS30618</name>
</gene>
<name>A0A7S3BHB4_9EUKA</name>
<dbReference type="EMBL" id="HBHX01055550">
    <property type="protein sequence ID" value="CAE0135246.1"/>
    <property type="molecule type" value="Transcribed_RNA"/>
</dbReference>
<protein>
    <submittedName>
        <fullName evidence="1">Uncharacterized protein</fullName>
    </submittedName>
</protein>